<dbReference type="GO" id="GO:0005886">
    <property type="term" value="C:plasma membrane"/>
    <property type="evidence" value="ECO:0007669"/>
    <property type="project" value="UniProtKB-SubCell"/>
</dbReference>
<comment type="subcellular location">
    <subcellularLocation>
        <location evidence="1">Cell membrane</location>
        <topology evidence="1">Multi-pass membrane protein</topology>
    </subcellularLocation>
</comment>
<feature type="non-terminal residue" evidence="6">
    <location>
        <position position="79"/>
    </location>
</feature>
<dbReference type="GO" id="GO:0050909">
    <property type="term" value="P:sensory perception of taste"/>
    <property type="evidence" value="ECO:0007669"/>
    <property type="project" value="InterPro"/>
</dbReference>
<dbReference type="EMBL" id="KU133787">
    <property type="protein sequence ID" value="ALV87612.1"/>
    <property type="molecule type" value="mRNA"/>
</dbReference>
<accession>A0A0U3JF15</accession>
<evidence type="ECO:0000313" key="6">
    <source>
        <dbReference type="EMBL" id="ALV87612.1"/>
    </source>
</evidence>
<evidence type="ECO:0000256" key="5">
    <source>
        <dbReference type="ARBA" id="ARBA00023136"/>
    </source>
</evidence>
<keyword evidence="2" id="KW-1003">Cell membrane</keyword>
<evidence type="ECO:0000256" key="3">
    <source>
        <dbReference type="ARBA" id="ARBA00022692"/>
    </source>
</evidence>
<organism evidence="6">
    <name type="scientific">Drosicha corpulenta</name>
    <dbReference type="NCBI Taxonomy" id="535978"/>
    <lineage>
        <taxon>Eukaryota</taxon>
        <taxon>Metazoa</taxon>
        <taxon>Ecdysozoa</taxon>
        <taxon>Arthropoda</taxon>
        <taxon>Hexapoda</taxon>
        <taxon>Insecta</taxon>
        <taxon>Pterygota</taxon>
        <taxon>Neoptera</taxon>
        <taxon>Paraneoptera</taxon>
        <taxon>Hemiptera</taxon>
        <taxon>Sternorrhyncha</taxon>
        <taxon>Coccoidea</taxon>
        <taxon>Monophlebidae</taxon>
        <taxon>Drosicha</taxon>
    </lineage>
</organism>
<evidence type="ECO:0000256" key="4">
    <source>
        <dbReference type="ARBA" id="ARBA00022989"/>
    </source>
</evidence>
<proteinExistence type="evidence at transcript level"/>
<reference evidence="6" key="1">
    <citation type="submission" date="2015-11" db="EMBL/GenBank/DDBJ databases">
        <title>Identification of candidate chemosensory genes in the antennal transcriptome of Drosicha corpulenta (Kuwana).</title>
        <authorList>
            <person name="Zhang Y."/>
            <person name="Gao Q."/>
            <person name="Xie Y."/>
        </authorList>
    </citation>
    <scope>NUCLEOTIDE SEQUENCE</scope>
</reference>
<evidence type="ECO:0000256" key="1">
    <source>
        <dbReference type="ARBA" id="ARBA00004651"/>
    </source>
</evidence>
<keyword evidence="3" id="KW-0812">Transmembrane</keyword>
<evidence type="ECO:0000256" key="2">
    <source>
        <dbReference type="ARBA" id="ARBA00022475"/>
    </source>
</evidence>
<keyword evidence="6" id="KW-0675">Receptor</keyword>
<sequence>MDEEQEDNMEYELLVFSIQLMHRNVEFSVHEFFSLKPSLTTAMFELIITYVIILLQFQDTLASISPIRLLSRLTTKQQM</sequence>
<keyword evidence="4" id="KW-1133">Transmembrane helix</keyword>
<protein>
    <submittedName>
        <fullName evidence="6">Gustatory receptor 3</fullName>
    </submittedName>
</protein>
<dbReference type="InterPro" id="IPR013604">
    <property type="entry name" value="7TM_chemorcpt"/>
</dbReference>
<dbReference type="Pfam" id="PF08395">
    <property type="entry name" value="7tm_7"/>
    <property type="match status" value="1"/>
</dbReference>
<keyword evidence="5" id="KW-0472">Membrane</keyword>
<dbReference type="AlphaFoldDB" id="A0A0U3JF15"/>
<name>A0A0U3JF15_9HEMI</name>